<organism evidence="1 2">
    <name type="scientific">Pseudomonas phage SoKa</name>
    <dbReference type="NCBI Taxonomy" id="2930393"/>
    <lineage>
        <taxon>Viruses</taxon>
        <taxon>Duplodnaviria</taxon>
        <taxon>Heunggongvirae</taxon>
        <taxon>Uroviricota</taxon>
        <taxon>Caudoviricetes</taxon>
        <taxon>Autographivirales</taxon>
        <taxon>Autonotataviridae</taxon>
        <taxon>Bifseptvirus</taxon>
        <taxon>Bifseptvirus SoKa</taxon>
    </lineage>
</organism>
<dbReference type="Proteomes" id="UP000831170">
    <property type="component" value="Segment"/>
</dbReference>
<reference evidence="1 2" key="1">
    <citation type="submission" date="2022-03" db="EMBL/GenBank/DDBJ databases">
        <authorList>
            <person name="Oueslati M."/>
            <person name="Holtappels D."/>
            <person name="Wagemans J."/>
        </authorList>
    </citation>
    <scope>NUCLEOTIDE SEQUENCE [LARGE SCALE GENOMIC DNA]</scope>
</reference>
<accession>A0AAE9GW44</accession>
<protein>
    <submittedName>
        <fullName evidence="1">Uncharacterized protein</fullName>
    </submittedName>
</protein>
<evidence type="ECO:0000313" key="1">
    <source>
        <dbReference type="EMBL" id="UOL50859.1"/>
    </source>
</evidence>
<dbReference type="EMBL" id="OM962999">
    <property type="protein sequence ID" value="UOL50859.1"/>
    <property type="molecule type" value="Genomic_DNA"/>
</dbReference>
<keyword evidence="2" id="KW-1185">Reference proteome</keyword>
<evidence type="ECO:0000313" key="2">
    <source>
        <dbReference type="Proteomes" id="UP000831170"/>
    </source>
</evidence>
<proteinExistence type="predicted"/>
<name>A0AAE9GW44_9CAUD</name>
<sequence>MSNVQALITVTNAADAKEVKLVEKVNTLIGKTTEATVALDKYLQERAAEAARLNIEVGTEGSFVFGRAATAKELTGKVIAVVELEGGAKLLKVMAGEGIEMKIYDVAPSKFDPKGEQAEQSAVTPDPIQDAAVSEAPAAEATDLPFDVSAILGGATEADAAVAGL</sequence>
<gene>
    <name evidence="1" type="ORF">SoKa_gp11</name>
</gene>